<organism evidence="12 13">
    <name type="scientific">Candidatus Aphodosoma intestinipullorum</name>
    <dbReference type="NCBI Taxonomy" id="2840674"/>
    <lineage>
        <taxon>Bacteria</taxon>
        <taxon>Pseudomonadati</taxon>
        <taxon>Bacteroidota</taxon>
        <taxon>Bacteroidia</taxon>
        <taxon>Bacteroidales</taxon>
        <taxon>Candidatus Aphodosoma</taxon>
    </lineage>
</organism>
<dbReference type="InterPro" id="IPR000394">
    <property type="entry name" value="RNA_pol_sigma_54"/>
</dbReference>
<comment type="caution">
    <text evidence="12">The sequence shown here is derived from an EMBL/GenBank/DDBJ whole genome shotgun (WGS) entry which is preliminary data.</text>
</comment>
<dbReference type="GO" id="GO:0016987">
    <property type="term" value="F:sigma factor activity"/>
    <property type="evidence" value="ECO:0007669"/>
    <property type="project" value="UniProtKB-KW"/>
</dbReference>
<keyword evidence="4" id="KW-0548">Nucleotidyltransferase</keyword>
<dbReference type="Gene3D" id="1.10.10.60">
    <property type="entry name" value="Homeodomain-like"/>
    <property type="match status" value="1"/>
</dbReference>
<dbReference type="InterPro" id="IPR038709">
    <property type="entry name" value="RpoN_core-bd_sf"/>
</dbReference>
<evidence type="ECO:0000259" key="10">
    <source>
        <dbReference type="Pfam" id="PF04552"/>
    </source>
</evidence>
<evidence type="ECO:0000256" key="5">
    <source>
        <dbReference type="ARBA" id="ARBA00023015"/>
    </source>
</evidence>
<dbReference type="PIRSF" id="PIRSF000774">
    <property type="entry name" value="RpoN"/>
    <property type="match status" value="1"/>
</dbReference>
<evidence type="ECO:0000256" key="6">
    <source>
        <dbReference type="ARBA" id="ARBA00023082"/>
    </source>
</evidence>
<feature type="domain" description="RNA polymerase sigma factor 54 core-binding" evidence="11">
    <location>
        <begin position="116"/>
        <end position="309"/>
    </location>
</feature>
<sequence length="493" mass="56312">MLNQQLNLKIQQKLSPLQIQVIKMLEYPAVELEERIREEMISNPALEADESDMKHKVGEEYTPDNEEYAEERAEKTERDDELEWAWGEEADDDTPDYRLHASNRSADDDAPTRDIAGGESFSEYLIDQLSTLNLDKETRELAEYIIGSIDSDGYLRRTIETLIDDRAMAVGKMADEEQMLRALRIVQSLDPAGVGAKDLQECMLLQLNRMKDSPARRTAIDVVEQAFSELGRKQYPAIMKKLEIDRDTLSAALELIKRLNPKPGNSFGDGADSIARTITPDFIVDNDNGRLTVTLNNGNLPELRVSSEYSNMVKDYMGNEKNRNSEMRKAIQFAKQKIDAANWFIDAIRQRNETLLMTMKAIVELQHDYFLDGDERKLKPMKLKDVADRVGYDISTISRVSNSKYVQTGWGLLPLKHFFSESLYTADGEEISNKEVKRMISEAVAREDKQNPVTDDALADMLREKGYVIARRTIAKYREQLGIPVARLRRLTI</sequence>
<protein>
    <submittedName>
        <fullName evidence="12">RNA polymerase factor sigma-54</fullName>
    </submittedName>
</protein>
<dbReference type="GO" id="GO:0000428">
    <property type="term" value="C:DNA-directed RNA polymerase complex"/>
    <property type="evidence" value="ECO:0007669"/>
    <property type="project" value="UniProtKB-KW"/>
</dbReference>
<dbReference type="GO" id="GO:0003677">
    <property type="term" value="F:DNA binding"/>
    <property type="evidence" value="ECO:0007669"/>
    <property type="project" value="UniProtKB-KW"/>
</dbReference>
<keyword evidence="3" id="KW-0808">Transferase</keyword>
<evidence type="ECO:0000313" key="12">
    <source>
        <dbReference type="EMBL" id="MBO8440730.1"/>
    </source>
</evidence>
<dbReference type="PRINTS" id="PR00045">
    <property type="entry name" value="SIGMA54FCT"/>
</dbReference>
<evidence type="ECO:0000256" key="7">
    <source>
        <dbReference type="ARBA" id="ARBA00023125"/>
    </source>
</evidence>
<dbReference type="GO" id="GO:0016779">
    <property type="term" value="F:nucleotidyltransferase activity"/>
    <property type="evidence" value="ECO:0007669"/>
    <property type="project" value="UniProtKB-KW"/>
</dbReference>
<dbReference type="Pfam" id="PF04552">
    <property type="entry name" value="Sigma54_DBD"/>
    <property type="match status" value="1"/>
</dbReference>
<feature type="region of interest" description="Disordered" evidence="9">
    <location>
        <begin position="43"/>
        <end position="115"/>
    </location>
</feature>
<dbReference type="PROSITE" id="PS00718">
    <property type="entry name" value="SIGMA54_2"/>
    <property type="match status" value="1"/>
</dbReference>
<dbReference type="Gene3D" id="1.10.10.1330">
    <property type="entry name" value="RNA polymerase sigma-54 factor, core-binding domain"/>
    <property type="match status" value="1"/>
</dbReference>
<accession>A0A940IFK1</accession>
<feature type="compositionally biased region" description="Basic and acidic residues" evidence="9">
    <location>
        <begin position="95"/>
        <end position="112"/>
    </location>
</feature>
<keyword evidence="8" id="KW-0804">Transcription</keyword>
<feature type="compositionally biased region" description="Acidic residues" evidence="9">
    <location>
        <begin position="79"/>
        <end position="94"/>
    </location>
</feature>
<gene>
    <name evidence="12" type="primary">rpoN</name>
    <name evidence="12" type="ORF">IAC51_08805</name>
</gene>
<proteinExistence type="inferred from homology"/>
<evidence type="ECO:0000256" key="9">
    <source>
        <dbReference type="SAM" id="MobiDB-lite"/>
    </source>
</evidence>
<dbReference type="InterPro" id="IPR007046">
    <property type="entry name" value="RNA_pol_sigma_54_core-bd"/>
</dbReference>
<evidence type="ECO:0000256" key="4">
    <source>
        <dbReference type="ARBA" id="ARBA00022695"/>
    </source>
</evidence>
<reference evidence="12" key="2">
    <citation type="journal article" date="2021" name="PeerJ">
        <title>Extensive microbial diversity within the chicken gut microbiome revealed by metagenomics and culture.</title>
        <authorList>
            <person name="Gilroy R."/>
            <person name="Ravi A."/>
            <person name="Getino M."/>
            <person name="Pursley I."/>
            <person name="Horton D.L."/>
            <person name="Alikhan N.F."/>
            <person name="Baker D."/>
            <person name="Gharbi K."/>
            <person name="Hall N."/>
            <person name="Watson M."/>
            <person name="Adriaenssens E.M."/>
            <person name="Foster-Nyarko E."/>
            <person name="Jarju S."/>
            <person name="Secka A."/>
            <person name="Antonio M."/>
            <person name="Oren A."/>
            <person name="Chaudhuri R.R."/>
            <person name="La Ragione R."/>
            <person name="Hildebrand F."/>
            <person name="Pallen M.J."/>
        </authorList>
    </citation>
    <scope>NUCLEOTIDE SEQUENCE</scope>
    <source>
        <strain evidence="12">3924</strain>
    </source>
</reference>
<dbReference type="NCBIfam" id="TIGR02395">
    <property type="entry name" value="rpoN_sigma"/>
    <property type="match status" value="1"/>
</dbReference>
<dbReference type="Proteomes" id="UP000712007">
    <property type="component" value="Unassembled WGS sequence"/>
</dbReference>
<evidence type="ECO:0000256" key="8">
    <source>
        <dbReference type="ARBA" id="ARBA00023163"/>
    </source>
</evidence>
<feature type="domain" description="RNA polymerase sigma factor 54 DNA-binding" evidence="10">
    <location>
        <begin position="332"/>
        <end position="490"/>
    </location>
</feature>
<dbReference type="Pfam" id="PF04963">
    <property type="entry name" value="Sigma54_CBD"/>
    <property type="match status" value="1"/>
</dbReference>
<evidence type="ECO:0000256" key="2">
    <source>
        <dbReference type="ARBA" id="ARBA00022478"/>
    </source>
</evidence>
<dbReference type="GO" id="GO:0006352">
    <property type="term" value="P:DNA-templated transcription initiation"/>
    <property type="evidence" value="ECO:0007669"/>
    <property type="project" value="InterPro"/>
</dbReference>
<reference evidence="12" key="1">
    <citation type="submission" date="2020-10" db="EMBL/GenBank/DDBJ databases">
        <authorList>
            <person name="Gilroy R."/>
        </authorList>
    </citation>
    <scope>NUCLEOTIDE SEQUENCE</scope>
    <source>
        <strain evidence="12">3924</strain>
    </source>
</reference>
<dbReference type="EMBL" id="JADIMV010000149">
    <property type="protein sequence ID" value="MBO8440730.1"/>
    <property type="molecule type" value="Genomic_DNA"/>
</dbReference>
<dbReference type="AlphaFoldDB" id="A0A940IFK1"/>
<keyword evidence="2" id="KW-0240">DNA-directed RNA polymerase</keyword>
<dbReference type="PANTHER" id="PTHR32248:SF4">
    <property type="entry name" value="RNA POLYMERASE SIGMA-54 FACTOR"/>
    <property type="match status" value="1"/>
</dbReference>
<keyword evidence="5" id="KW-0805">Transcription regulation</keyword>
<evidence type="ECO:0000256" key="1">
    <source>
        <dbReference type="ARBA" id="ARBA00008798"/>
    </source>
</evidence>
<dbReference type="PROSITE" id="PS50044">
    <property type="entry name" value="SIGMA54_3"/>
    <property type="match status" value="1"/>
</dbReference>
<name>A0A940IFK1_9BACT</name>
<keyword evidence="7" id="KW-0238">DNA-binding</keyword>
<dbReference type="GO" id="GO:0001216">
    <property type="term" value="F:DNA-binding transcription activator activity"/>
    <property type="evidence" value="ECO:0007669"/>
    <property type="project" value="InterPro"/>
</dbReference>
<comment type="similarity">
    <text evidence="1">Belongs to the sigma-54 factor family.</text>
</comment>
<dbReference type="Pfam" id="PF00309">
    <property type="entry name" value="Sigma54_AID"/>
    <property type="match status" value="1"/>
</dbReference>
<keyword evidence="6" id="KW-0731">Sigma factor</keyword>
<dbReference type="InterPro" id="IPR007634">
    <property type="entry name" value="RNA_pol_sigma_54_DNA-bd"/>
</dbReference>
<evidence type="ECO:0000259" key="11">
    <source>
        <dbReference type="Pfam" id="PF04963"/>
    </source>
</evidence>
<evidence type="ECO:0000313" key="13">
    <source>
        <dbReference type="Proteomes" id="UP000712007"/>
    </source>
</evidence>
<dbReference type="PANTHER" id="PTHR32248">
    <property type="entry name" value="RNA POLYMERASE SIGMA-54 FACTOR"/>
    <property type="match status" value="1"/>
</dbReference>
<evidence type="ECO:0000256" key="3">
    <source>
        <dbReference type="ARBA" id="ARBA00022679"/>
    </source>
</evidence>